<dbReference type="OrthoDB" id="9816424at2"/>
<evidence type="ECO:0008006" key="3">
    <source>
        <dbReference type="Google" id="ProtNLM"/>
    </source>
</evidence>
<dbReference type="Proteomes" id="UP000078459">
    <property type="component" value="Unassembled WGS sequence"/>
</dbReference>
<dbReference type="Pfam" id="PF14307">
    <property type="entry name" value="Glyco_tran_WbsX"/>
    <property type="match status" value="1"/>
</dbReference>
<dbReference type="InterPro" id="IPR032719">
    <property type="entry name" value="WbsX"/>
</dbReference>
<proteinExistence type="predicted"/>
<accession>A0A179DCV2</accession>
<protein>
    <recommendedName>
        <fullName evidence="3">Lipopolysaccharide biosynthesis protein</fullName>
    </recommendedName>
</protein>
<dbReference type="PANTHER" id="PTHR41244">
    <property type="entry name" value="RHAMNAN SYNTHESIS F"/>
    <property type="match status" value="1"/>
</dbReference>
<dbReference type="STRING" id="1826909.A5893_14410"/>
<reference evidence="1 2" key="1">
    <citation type="submission" date="2016-04" db="EMBL/GenBank/DDBJ databases">
        <authorList>
            <person name="Evans L.H."/>
            <person name="Alamgir A."/>
            <person name="Owens N."/>
            <person name="Weber N.D."/>
            <person name="Virtaneva K."/>
            <person name="Barbian K."/>
            <person name="Babar A."/>
            <person name="Rosenke K."/>
        </authorList>
    </citation>
    <scope>NUCLEOTIDE SEQUENCE [LARGE SCALE GENOMIC DNA]</scope>
    <source>
        <strain evidence="1 2">CCM 8644</strain>
    </source>
</reference>
<reference evidence="1 2" key="2">
    <citation type="submission" date="2016-06" db="EMBL/GenBank/DDBJ databases">
        <title>Pedobacter psychrophilus sp. nov., isolated from Antarctic fragmentary rock.</title>
        <authorList>
            <person name="Svec P."/>
        </authorList>
    </citation>
    <scope>NUCLEOTIDE SEQUENCE [LARGE SCALE GENOMIC DNA]</scope>
    <source>
        <strain evidence="1 2">CCM 8644</strain>
    </source>
</reference>
<comment type="caution">
    <text evidence="1">The sequence shown here is derived from an EMBL/GenBank/DDBJ whole genome shotgun (WGS) entry which is preliminary data.</text>
</comment>
<keyword evidence="2" id="KW-1185">Reference proteome</keyword>
<dbReference type="RefSeq" id="WP_068823374.1">
    <property type="nucleotide sequence ID" value="NZ_LWHJ01000030.1"/>
</dbReference>
<name>A0A179DCV2_9SPHI</name>
<dbReference type="CDD" id="cd11579">
    <property type="entry name" value="Glyco_tran_WbsX"/>
    <property type="match status" value="1"/>
</dbReference>
<dbReference type="AlphaFoldDB" id="A0A179DCV2"/>
<dbReference type="PANTHER" id="PTHR41244:SF1">
    <property type="entry name" value="GLYCOSYLTRANSFERASE"/>
    <property type="match status" value="1"/>
</dbReference>
<dbReference type="Gene3D" id="3.20.20.80">
    <property type="entry name" value="Glycosidases"/>
    <property type="match status" value="1"/>
</dbReference>
<sequence length="369" mass="43133">MNNSTRNPIRAIAFYLPQYHPIPENDAWWGKGFTEWTNVTKAKPLYRGHEQPNLPGELGFYDLRLENTRIEQANLAKSYGIEGFCYWHYWFGNGKKLLELPLNEMLYTRKPNFPFCLAWANESWTGIWHGMEDNVLAKQEYPGLEDYRKHFYNILPAFKDARYIKLNEKPIFLVYRPHKIPDTKEFTSYWNQLAVKEGLAGIHFIAIDQNNDFKSYGFDGIVPNSPTPVLAKIKRSLVERLILKLTKINIASIYQRINGKPTLVDYKKFVNHNDTHQLELNEYPVILPGWDNTPRSGSKGLVLTNSTPELFEEHTNKTISRIIHKPLDNRFLFIKSWNEWAEGNVLEPTAKNGFQYLEAFKKSADKFRI</sequence>
<gene>
    <name evidence="1" type="ORF">A5893_14410</name>
</gene>
<evidence type="ECO:0000313" key="1">
    <source>
        <dbReference type="EMBL" id="OAQ38602.1"/>
    </source>
</evidence>
<dbReference type="EMBL" id="LWHJ01000030">
    <property type="protein sequence ID" value="OAQ38602.1"/>
    <property type="molecule type" value="Genomic_DNA"/>
</dbReference>
<evidence type="ECO:0000313" key="2">
    <source>
        <dbReference type="Proteomes" id="UP000078459"/>
    </source>
</evidence>
<organism evidence="1 2">
    <name type="scientific">Pedobacter psychrophilus</name>
    <dbReference type="NCBI Taxonomy" id="1826909"/>
    <lineage>
        <taxon>Bacteria</taxon>
        <taxon>Pseudomonadati</taxon>
        <taxon>Bacteroidota</taxon>
        <taxon>Sphingobacteriia</taxon>
        <taxon>Sphingobacteriales</taxon>
        <taxon>Sphingobacteriaceae</taxon>
        <taxon>Pedobacter</taxon>
    </lineage>
</organism>